<protein>
    <submittedName>
        <fullName evidence="1">Uncharacterized protein</fullName>
    </submittedName>
</protein>
<accession>A0A0F6ZLX8</accession>
<sequence>MNVNETKEIFIKIITSTPGIKKLHRLSYVDSILTISEDDENISLEEMVIANETSSGWNFQIAISVLEDIRVKDLNTELYKKLFYEFKRKKIKLNNLTIIVKGVVNG</sequence>
<dbReference type="STRING" id="29555.AAW50_02130"/>
<evidence type="ECO:0000313" key="1">
    <source>
        <dbReference type="EMBL" id="VEU68702.1"/>
    </source>
</evidence>
<dbReference type="HOGENOM" id="CLU_2233516_0_0_14"/>
<dbReference type="EMBL" id="LR215010">
    <property type="protein sequence ID" value="VEU68702.1"/>
    <property type="molecule type" value="Genomic_DNA"/>
</dbReference>
<dbReference type="AlphaFoldDB" id="A0A0F6ZLX8"/>
<dbReference type="KEGG" id="mcas:AAW50_02130"/>
<gene>
    <name evidence="1" type="ORF">NCTC10146_00150</name>
</gene>
<proteinExistence type="predicted"/>
<organism evidence="1 2">
    <name type="scientific">Mycoplasmopsis canis</name>
    <dbReference type="NCBI Taxonomy" id="29555"/>
    <lineage>
        <taxon>Bacteria</taxon>
        <taxon>Bacillati</taxon>
        <taxon>Mycoplasmatota</taxon>
        <taxon>Mycoplasmoidales</taxon>
        <taxon>Metamycoplasmataceae</taxon>
        <taxon>Mycoplasmopsis</taxon>
    </lineage>
</organism>
<dbReference type="eggNOG" id="ENOG5030N5B">
    <property type="taxonomic scope" value="Bacteria"/>
</dbReference>
<name>A0A0F6ZLX8_9BACT</name>
<dbReference type="RefSeq" id="WP_004794475.1">
    <property type="nucleotide sequence ID" value="NZ_CP011368.1"/>
</dbReference>
<evidence type="ECO:0000313" key="2">
    <source>
        <dbReference type="Proteomes" id="UP000290495"/>
    </source>
</evidence>
<dbReference type="Proteomes" id="UP000290495">
    <property type="component" value="Chromosome"/>
</dbReference>
<reference evidence="1 2" key="1">
    <citation type="submission" date="2019-01" db="EMBL/GenBank/DDBJ databases">
        <authorList>
            <consortium name="Pathogen Informatics"/>
        </authorList>
    </citation>
    <scope>NUCLEOTIDE SEQUENCE [LARGE SCALE GENOMIC DNA]</scope>
    <source>
        <strain evidence="1 2">NCTC10146</strain>
    </source>
</reference>